<feature type="compositionally biased region" description="Polar residues" evidence="1">
    <location>
        <begin position="141"/>
        <end position="150"/>
    </location>
</feature>
<dbReference type="Proteomes" id="UP000187012">
    <property type="component" value="Unassembled WGS sequence"/>
</dbReference>
<reference evidence="2 3" key="1">
    <citation type="submission" date="2016-12" db="EMBL/GenBank/DDBJ databases">
        <authorList>
            <person name="Song W.-J."/>
            <person name="Kurnit D.M."/>
        </authorList>
    </citation>
    <scope>NUCLEOTIDE SEQUENCE [LARGE SCALE GENOMIC DNA]</scope>
    <source>
        <strain evidence="2 3">STM7296</strain>
    </source>
</reference>
<dbReference type="AlphaFoldDB" id="A0A1N7S808"/>
<evidence type="ECO:0000313" key="2">
    <source>
        <dbReference type="EMBL" id="SIT43509.1"/>
    </source>
</evidence>
<name>A0A1N7S808_9BURK</name>
<sequence length="150" mass="16619">MRPFCIQSDEIIYRISYAQDTAPQSAQYRAALVSRFIGLSGQIPLISHWPPALRDLADGLTFDWAPAEPHHNIISNAGKRATLIYLGDEPRDSDVAAVGNKVRQSLVGKPTVDRCCVVFRRNGQLKTWSHPDSTRFDRPQSDSPTSITGA</sequence>
<proteinExistence type="predicted"/>
<accession>A0A1N7S808</accession>
<dbReference type="EMBL" id="CYGX02000043">
    <property type="protein sequence ID" value="SIT43509.1"/>
    <property type="molecule type" value="Genomic_DNA"/>
</dbReference>
<gene>
    <name evidence="2" type="ORF">BN2475_430023</name>
</gene>
<feature type="region of interest" description="Disordered" evidence="1">
    <location>
        <begin position="129"/>
        <end position="150"/>
    </location>
</feature>
<keyword evidence="3" id="KW-1185">Reference proteome</keyword>
<organism evidence="2 3">
    <name type="scientific">Paraburkholderia ribeironis</name>
    <dbReference type="NCBI Taxonomy" id="1247936"/>
    <lineage>
        <taxon>Bacteria</taxon>
        <taxon>Pseudomonadati</taxon>
        <taxon>Pseudomonadota</taxon>
        <taxon>Betaproteobacteria</taxon>
        <taxon>Burkholderiales</taxon>
        <taxon>Burkholderiaceae</taxon>
        <taxon>Paraburkholderia</taxon>
    </lineage>
</organism>
<protein>
    <submittedName>
        <fullName evidence="2">Uncharacterized protein</fullName>
    </submittedName>
</protein>
<evidence type="ECO:0000313" key="3">
    <source>
        <dbReference type="Proteomes" id="UP000187012"/>
    </source>
</evidence>
<evidence type="ECO:0000256" key="1">
    <source>
        <dbReference type="SAM" id="MobiDB-lite"/>
    </source>
</evidence>